<accession>A0A850RLJ6</accession>
<keyword evidence="2" id="KW-1185">Reference proteome</keyword>
<organism evidence="1 2">
    <name type="scientific">Allochromatium humboldtianum</name>
    <dbReference type="NCBI Taxonomy" id="504901"/>
    <lineage>
        <taxon>Bacteria</taxon>
        <taxon>Pseudomonadati</taxon>
        <taxon>Pseudomonadota</taxon>
        <taxon>Gammaproteobacteria</taxon>
        <taxon>Chromatiales</taxon>
        <taxon>Chromatiaceae</taxon>
        <taxon>Allochromatium</taxon>
    </lineage>
</organism>
<protein>
    <submittedName>
        <fullName evidence="1">Zinc ribbon domain-containing protein</fullName>
    </submittedName>
</protein>
<gene>
    <name evidence="1" type="ORF">HW932_21110</name>
</gene>
<name>A0A850RLJ6_9GAMM</name>
<dbReference type="RefSeq" id="WP_176978428.1">
    <property type="nucleotide sequence ID" value="NZ_JABZEO010000038.1"/>
</dbReference>
<reference evidence="1 2" key="1">
    <citation type="submission" date="2020-06" db="EMBL/GenBank/DDBJ databases">
        <title>Whole-genome sequence of Allochromatium humboldtianum DSM 21881, type strain.</title>
        <authorList>
            <person name="Kyndt J.A."/>
            <person name="Meyer T.E."/>
        </authorList>
    </citation>
    <scope>NUCLEOTIDE SEQUENCE [LARGE SCALE GENOMIC DNA]</scope>
    <source>
        <strain evidence="1 2">DSM 21881</strain>
    </source>
</reference>
<dbReference type="EMBL" id="JABZEO010000038">
    <property type="protein sequence ID" value="NVZ11750.1"/>
    <property type="molecule type" value="Genomic_DNA"/>
</dbReference>
<dbReference type="Proteomes" id="UP000592294">
    <property type="component" value="Unassembled WGS sequence"/>
</dbReference>
<dbReference type="AlphaFoldDB" id="A0A850RLJ6"/>
<comment type="caution">
    <text evidence="1">The sequence shown here is derived from an EMBL/GenBank/DDBJ whole genome shotgun (WGS) entry which is preliminary data.</text>
</comment>
<proteinExistence type="predicted"/>
<evidence type="ECO:0000313" key="2">
    <source>
        <dbReference type="Proteomes" id="UP000592294"/>
    </source>
</evidence>
<evidence type="ECO:0000313" key="1">
    <source>
        <dbReference type="EMBL" id="NVZ11750.1"/>
    </source>
</evidence>
<sequence length="74" mass="7913">MPNLKIVICPGCGSEIPLDNRGCPDCGYTNSRAADGRLPTLAFLLEQPSYPEPGAMRLDDVCPAFLRALVLAAH</sequence>